<protein>
    <submittedName>
        <fullName evidence="1">Uncharacterized protein</fullName>
    </submittedName>
</protein>
<reference evidence="1" key="1">
    <citation type="journal article" date="2014" name="Front. Microbiol.">
        <title>High frequency of phylogenetically diverse reductive dehalogenase-homologous genes in deep subseafloor sedimentary metagenomes.</title>
        <authorList>
            <person name="Kawai M."/>
            <person name="Futagami T."/>
            <person name="Toyoda A."/>
            <person name="Takaki Y."/>
            <person name="Nishi S."/>
            <person name="Hori S."/>
            <person name="Arai W."/>
            <person name="Tsubouchi T."/>
            <person name="Morono Y."/>
            <person name="Uchiyama I."/>
            <person name="Ito T."/>
            <person name="Fujiyama A."/>
            <person name="Inagaki F."/>
            <person name="Takami H."/>
        </authorList>
    </citation>
    <scope>NUCLEOTIDE SEQUENCE</scope>
    <source>
        <strain evidence="1">Expedition CK06-06</strain>
    </source>
</reference>
<dbReference type="AlphaFoldDB" id="X1GFA6"/>
<feature type="non-terminal residue" evidence="1">
    <location>
        <position position="1"/>
    </location>
</feature>
<evidence type="ECO:0000313" key="1">
    <source>
        <dbReference type="EMBL" id="GAH43470.1"/>
    </source>
</evidence>
<gene>
    <name evidence="1" type="ORF">S03H2_16819</name>
</gene>
<comment type="caution">
    <text evidence="1">The sequence shown here is derived from an EMBL/GenBank/DDBJ whole genome shotgun (WGS) entry which is preliminary data.</text>
</comment>
<dbReference type="EMBL" id="BARU01008619">
    <property type="protein sequence ID" value="GAH43470.1"/>
    <property type="molecule type" value="Genomic_DNA"/>
</dbReference>
<name>X1GFA6_9ZZZZ</name>
<feature type="non-terminal residue" evidence="1">
    <location>
        <position position="361"/>
    </location>
</feature>
<accession>X1GFA6</accession>
<proteinExistence type="predicted"/>
<organism evidence="1">
    <name type="scientific">marine sediment metagenome</name>
    <dbReference type="NCBI Taxonomy" id="412755"/>
    <lineage>
        <taxon>unclassified sequences</taxon>
        <taxon>metagenomes</taxon>
        <taxon>ecological metagenomes</taxon>
    </lineage>
</organism>
<sequence>QTEADIYLAIDNQSEKAQFFDLQFFFSKGDRLVASISSLERGVPYQIISTSTTSTIEKMGYRDEWQEEQLEPFSEITHASLLTTSQFPEKDKNGFQAEKKSKLFIDKDETIYLKAHIEFPPYIQDEFFIEVVGYDDGYGHLDPTILSDLLKEEWDNVTGWTDADTNGAASSIDPAGQLYLDMTGMSADGDAVRWQDIGSLSGDYWVEFEIKGSEGTPTVWDGKANDIIGVGILTVGDTYDLAAFLGNGATGGDGIWIYDGSSYVKVLAKTWSTSSDYVLKFHIHNSQTDVDIWVDNVKEVTDADMTYDSGQDDGKVFIRGYGSVAGNGEYHIDWLYIGTGEAAVKENNDNRIILISKRLSS</sequence>